<dbReference type="OrthoDB" id="5370174at2759"/>
<evidence type="ECO:0000313" key="1">
    <source>
        <dbReference type="EMBL" id="CCX15554.1"/>
    </source>
</evidence>
<dbReference type="AlphaFoldDB" id="U4LMV7"/>
<gene>
    <name evidence="1" type="ORF">PCON_01921</name>
</gene>
<reference evidence="1 2" key="1">
    <citation type="journal article" date="2013" name="PLoS Genet.">
        <title>The genome and development-dependent transcriptomes of Pyronema confluens: a window into fungal evolution.</title>
        <authorList>
            <person name="Traeger S."/>
            <person name="Altegoer F."/>
            <person name="Freitag M."/>
            <person name="Gabaldon T."/>
            <person name="Kempken F."/>
            <person name="Kumar A."/>
            <person name="Marcet-Houben M."/>
            <person name="Poggeler S."/>
            <person name="Stajich J.E."/>
            <person name="Nowrousian M."/>
        </authorList>
    </citation>
    <scope>NUCLEOTIDE SEQUENCE [LARGE SCALE GENOMIC DNA]</scope>
    <source>
        <strain evidence="2">CBS 100304</strain>
        <tissue evidence="1">Vegetative mycelium</tissue>
    </source>
</reference>
<protein>
    <submittedName>
        <fullName evidence="1">Similar to Pc20g12020 [Penicillium chrysogenum Wisconsin 54-1255] acc. no. XP_002563688</fullName>
    </submittedName>
</protein>
<dbReference type="Proteomes" id="UP000018144">
    <property type="component" value="Unassembled WGS sequence"/>
</dbReference>
<keyword evidence="2" id="KW-1185">Reference proteome</keyword>
<proteinExistence type="predicted"/>
<sequence>MSTDQFSPKYGFVTEPDLSELWEGDCSKLKMQRLVVVEMDPPEINTEYWSFYSIDPNLPVNKSLLSFPKVKSAISKSTATGGRFEDRLFYRGDYFLVRLEDETDKTNFEARGQSIHPSLIPPLRGIIERHITGSWEDKFLERQVKSDAYFDRVGKMEKAFKEKLMSQISPEERSSMSKDMERRIDLLAAISTSAKMRQSQ</sequence>
<evidence type="ECO:0000313" key="2">
    <source>
        <dbReference type="Proteomes" id="UP000018144"/>
    </source>
</evidence>
<name>U4LMV7_PYROM</name>
<organism evidence="1 2">
    <name type="scientific">Pyronema omphalodes (strain CBS 100304)</name>
    <name type="common">Pyronema confluens</name>
    <dbReference type="NCBI Taxonomy" id="1076935"/>
    <lineage>
        <taxon>Eukaryota</taxon>
        <taxon>Fungi</taxon>
        <taxon>Dikarya</taxon>
        <taxon>Ascomycota</taxon>
        <taxon>Pezizomycotina</taxon>
        <taxon>Pezizomycetes</taxon>
        <taxon>Pezizales</taxon>
        <taxon>Pyronemataceae</taxon>
        <taxon>Pyronema</taxon>
    </lineage>
</organism>
<dbReference type="EMBL" id="HF936198">
    <property type="protein sequence ID" value="CCX15554.1"/>
    <property type="molecule type" value="Genomic_DNA"/>
</dbReference>
<accession>U4LMV7</accession>